<sequence length="198" mass="22254">MNSFTQVSMYRLLVFVLFVTVSIAGVVRVPKIYNALISSDENLSPSHAIPVVEPVLRTTALGVAFPPIFVHPQQNELPQKENGNNQKNADSESPENDTERTVKDKLENKKPAIPQLTYHGSLYPLAIDPYFPYSYNSELLFPALPYYQQPIFVDLQHANKDSTKKIEEVPSATNFKKNPEIPDVPPPPLPVKEKTRKA</sequence>
<dbReference type="EMBL" id="JAVRBK010000009">
    <property type="protein sequence ID" value="KAK5639139.1"/>
    <property type="molecule type" value="Genomic_DNA"/>
</dbReference>
<feature type="compositionally biased region" description="Polar residues" evidence="1">
    <location>
        <begin position="74"/>
        <end position="88"/>
    </location>
</feature>
<comment type="caution">
    <text evidence="2">The sequence shown here is derived from an EMBL/GenBank/DDBJ whole genome shotgun (WGS) entry which is preliminary data.</text>
</comment>
<accession>A0AAN7V965</accession>
<dbReference type="AlphaFoldDB" id="A0AAN7V965"/>
<organism evidence="2 3">
    <name type="scientific">Pyrocoelia pectoralis</name>
    <dbReference type="NCBI Taxonomy" id="417401"/>
    <lineage>
        <taxon>Eukaryota</taxon>
        <taxon>Metazoa</taxon>
        <taxon>Ecdysozoa</taxon>
        <taxon>Arthropoda</taxon>
        <taxon>Hexapoda</taxon>
        <taxon>Insecta</taxon>
        <taxon>Pterygota</taxon>
        <taxon>Neoptera</taxon>
        <taxon>Endopterygota</taxon>
        <taxon>Coleoptera</taxon>
        <taxon>Polyphaga</taxon>
        <taxon>Elateriformia</taxon>
        <taxon>Elateroidea</taxon>
        <taxon>Lampyridae</taxon>
        <taxon>Lampyrinae</taxon>
        <taxon>Pyrocoelia</taxon>
    </lineage>
</organism>
<feature type="region of interest" description="Disordered" evidence="1">
    <location>
        <begin position="74"/>
        <end position="108"/>
    </location>
</feature>
<evidence type="ECO:0000313" key="2">
    <source>
        <dbReference type="EMBL" id="KAK5639139.1"/>
    </source>
</evidence>
<feature type="region of interest" description="Disordered" evidence="1">
    <location>
        <begin position="163"/>
        <end position="198"/>
    </location>
</feature>
<dbReference type="Proteomes" id="UP001329430">
    <property type="component" value="Chromosome 9"/>
</dbReference>
<proteinExistence type="predicted"/>
<protein>
    <submittedName>
        <fullName evidence="2">Uncharacterized protein</fullName>
    </submittedName>
</protein>
<gene>
    <name evidence="2" type="ORF">RI129_011631</name>
</gene>
<keyword evidence="3" id="KW-1185">Reference proteome</keyword>
<evidence type="ECO:0000256" key="1">
    <source>
        <dbReference type="SAM" id="MobiDB-lite"/>
    </source>
</evidence>
<reference evidence="2 3" key="1">
    <citation type="journal article" date="2024" name="Insects">
        <title>An Improved Chromosome-Level Genome Assembly of the Firefly Pyrocoelia pectoralis.</title>
        <authorList>
            <person name="Fu X."/>
            <person name="Meyer-Rochow V.B."/>
            <person name="Ballantyne L."/>
            <person name="Zhu X."/>
        </authorList>
    </citation>
    <scope>NUCLEOTIDE SEQUENCE [LARGE SCALE GENOMIC DNA]</scope>
    <source>
        <strain evidence="2">XCY_ONT2</strain>
    </source>
</reference>
<evidence type="ECO:0000313" key="3">
    <source>
        <dbReference type="Proteomes" id="UP001329430"/>
    </source>
</evidence>
<feature type="compositionally biased region" description="Basic and acidic residues" evidence="1">
    <location>
        <begin position="97"/>
        <end position="108"/>
    </location>
</feature>
<name>A0AAN7V965_9COLE</name>